<evidence type="ECO:0000259" key="1">
    <source>
        <dbReference type="Pfam" id="PF18299"/>
    </source>
</evidence>
<sequence length="268" mass="29549">MASQAAFTILSQSGTSHKEPIAAHQYAMTSDTPIASVSFDNLQDYSVALREGATLPIGTVEFIRKAMSIAGIVEPENLTYPDILLPYLRRQVKLLPAGSVIGHWFIKPTTTKAFTGFVVDTLGNPEHLNGYDRIQYQAFLSLPPETPVWVGEPVSWLSEYRYYVVDGQVRGEGRYDNAPDDMPAPDLDLVREMAALMASGPNAPAAFSLDVGVLSSGETALVECNDAWALGLYKGTMTRADYIEMLWRRWEQLIETSSLVGDRPTLQE</sequence>
<dbReference type="Pfam" id="PF18299">
    <property type="entry name" value="R2K_2"/>
    <property type="match status" value="1"/>
</dbReference>
<evidence type="ECO:0000313" key="2">
    <source>
        <dbReference type="EMBL" id="SDC85562.1"/>
    </source>
</evidence>
<organism evidence="2 3">
    <name type="scientific">Ectopseudomonas chengduensis</name>
    <dbReference type="NCBI Taxonomy" id="489632"/>
    <lineage>
        <taxon>Bacteria</taxon>
        <taxon>Pseudomonadati</taxon>
        <taxon>Pseudomonadota</taxon>
        <taxon>Gammaproteobacteria</taxon>
        <taxon>Pseudomonadales</taxon>
        <taxon>Pseudomonadaceae</taxon>
        <taxon>Ectopseudomonas</taxon>
    </lineage>
</organism>
<dbReference type="InterPro" id="IPR041261">
    <property type="entry name" value="R2K_2"/>
</dbReference>
<name>A0A1G6PZD0_9GAMM</name>
<proteinExistence type="predicted"/>
<accession>A0A1G6PZD0</accession>
<dbReference type="AlphaFoldDB" id="A0A1G6PZD0"/>
<keyword evidence="3" id="KW-1185">Reference proteome</keyword>
<dbReference type="RefSeq" id="WP_069901375.1">
    <property type="nucleotide sequence ID" value="NZ_FMZQ01000007.1"/>
</dbReference>
<dbReference type="EMBL" id="FMZQ01000007">
    <property type="protein sequence ID" value="SDC85562.1"/>
    <property type="molecule type" value="Genomic_DNA"/>
</dbReference>
<dbReference type="Proteomes" id="UP000199467">
    <property type="component" value="Unassembled WGS sequence"/>
</dbReference>
<protein>
    <recommendedName>
        <fullName evidence="1">ATP-grasp domain-containing protein</fullName>
    </recommendedName>
</protein>
<gene>
    <name evidence="2" type="ORF">SAMN05216576_107177</name>
</gene>
<feature type="domain" description="ATP-grasp" evidence="1">
    <location>
        <begin position="104"/>
        <end position="234"/>
    </location>
</feature>
<evidence type="ECO:0000313" key="3">
    <source>
        <dbReference type="Proteomes" id="UP000199467"/>
    </source>
</evidence>
<reference evidence="3" key="1">
    <citation type="submission" date="2016-10" db="EMBL/GenBank/DDBJ databases">
        <authorList>
            <person name="Varghese N."/>
            <person name="Submissions S."/>
        </authorList>
    </citation>
    <scope>NUCLEOTIDE SEQUENCE [LARGE SCALE GENOMIC DNA]</scope>
    <source>
        <strain evidence="3">DSM 26382</strain>
    </source>
</reference>